<comment type="subcellular location">
    <subcellularLocation>
        <location evidence="1">Nucleus</location>
    </subcellularLocation>
</comment>
<reference evidence="9" key="2">
    <citation type="submission" date="2025-08" db="UniProtKB">
        <authorList>
            <consortium name="RefSeq"/>
        </authorList>
    </citation>
    <scope>IDENTIFICATION</scope>
    <source>
        <tissue evidence="9">Leaf</tissue>
    </source>
</reference>
<dbReference type="PANTHER" id="PTHR23081:SF36">
    <property type="entry name" value="RNA POLYMERASE II SUBUNIT A C-TERMINAL DOMAIN PHOSPHATASE"/>
    <property type="match status" value="1"/>
</dbReference>
<name>A0A9R0IGQ1_SPIOL</name>
<organism evidence="8 9">
    <name type="scientific">Spinacia oleracea</name>
    <name type="common">Spinach</name>
    <dbReference type="NCBI Taxonomy" id="3562"/>
    <lineage>
        <taxon>Eukaryota</taxon>
        <taxon>Viridiplantae</taxon>
        <taxon>Streptophyta</taxon>
        <taxon>Embryophyta</taxon>
        <taxon>Tracheophyta</taxon>
        <taxon>Spermatophyta</taxon>
        <taxon>Magnoliopsida</taxon>
        <taxon>eudicotyledons</taxon>
        <taxon>Gunneridae</taxon>
        <taxon>Pentapetalae</taxon>
        <taxon>Caryophyllales</taxon>
        <taxon>Chenopodiaceae</taxon>
        <taxon>Chenopodioideae</taxon>
        <taxon>Anserineae</taxon>
        <taxon>Spinacia</taxon>
    </lineage>
</organism>
<reference evidence="8" key="1">
    <citation type="journal article" date="2021" name="Nat. Commun.">
        <title>Genomic analyses provide insights into spinach domestication and the genetic basis of agronomic traits.</title>
        <authorList>
            <person name="Cai X."/>
            <person name="Sun X."/>
            <person name="Xu C."/>
            <person name="Sun H."/>
            <person name="Wang X."/>
            <person name="Ge C."/>
            <person name="Zhang Z."/>
            <person name="Wang Q."/>
            <person name="Fei Z."/>
            <person name="Jiao C."/>
            <person name="Wang Q."/>
        </authorList>
    </citation>
    <scope>NUCLEOTIDE SEQUENCE [LARGE SCALE GENOMIC DNA]</scope>
    <source>
        <strain evidence="8">cv. Varoflay</strain>
    </source>
</reference>
<accession>A0A9R0IGQ1</accession>
<dbReference type="InterPro" id="IPR023214">
    <property type="entry name" value="HAD_sf"/>
</dbReference>
<evidence type="ECO:0000256" key="6">
    <source>
        <dbReference type="ARBA" id="ARBA00048336"/>
    </source>
</evidence>
<evidence type="ECO:0000256" key="2">
    <source>
        <dbReference type="ARBA" id="ARBA00013081"/>
    </source>
</evidence>
<keyword evidence="3" id="KW-0378">Hydrolase</keyword>
<dbReference type="KEGG" id="soe:110787990"/>
<dbReference type="InterPro" id="IPR004274">
    <property type="entry name" value="FCP1_dom"/>
</dbReference>
<proteinExistence type="predicted"/>
<dbReference type="SUPFAM" id="SSF56784">
    <property type="entry name" value="HAD-like"/>
    <property type="match status" value="1"/>
</dbReference>
<comment type="catalytic activity">
    <reaction evidence="6">
        <text>O-phospho-L-threonyl-[protein] + H2O = L-threonyl-[protein] + phosphate</text>
        <dbReference type="Rhea" id="RHEA:47004"/>
        <dbReference type="Rhea" id="RHEA-COMP:11060"/>
        <dbReference type="Rhea" id="RHEA-COMP:11605"/>
        <dbReference type="ChEBI" id="CHEBI:15377"/>
        <dbReference type="ChEBI" id="CHEBI:30013"/>
        <dbReference type="ChEBI" id="CHEBI:43474"/>
        <dbReference type="ChEBI" id="CHEBI:61977"/>
        <dbReference type="EC" id="3.1.3.16"/>
    </reaction>
</comment>
<sequence>MCEVLSIDNNRGRSHDKCEHTAFINNSCAWCKKTLQDCNDPTTVPFRYIDPNFSLTVDAIRHLRDRNFKTLVNRKKLHLVLDLDNTLIHSISTTRERITLIDRKKIKTVYKDVYEILGGDRLVKVRPGARSFLEQATALFDLSIYTMAGEDYAKEVSRVLRSKVCEKRVRFETVISNEHSTKPGRKGLDVVLSHEPAVLIVDDLVEVWRDEHKGNVINIKPYKFFKKRRPWVTFVEDDQELPRVLSILRKVHEIFYVEDEGDYAGKDVRQILNKIQIESPTDGLLCGLLTLKLI</sequence>
<comment type="catalytic activity">
    <reaction evidence="5">
        <text>O-phospho-L-seryl-[protein] + H2O = L-seryl-[protein] + phosphate</text>
        <dbReference type="Rhea" id="RHEA:20629"/>
        <dbReference type="Rhea" id="RHEA-COMP:9863"/>
        <dbReference type="Rhea" id="RHEA-COMP:11604"/>
        <dbReference type="ChEBI" id="CHEBI:15377"/>
        <dbReference type="ChEBI" id="CHEBI:29999"/>
        <dbReference type="ChEBI" id="CHEBI:43474"/>
        <dbReference type="ChEBI" id="CHEBI:83421"/>
        <dbReference type="EC" id="3.1.3.16"/>
    </reaction>
</comment>
<dbReference type="InterPro" id="IPR036412">
    <property type="entry name" value="HAD-like_sf"/>
</dbReference>
<protein>
    <recommendedName>
        <fullName evidence="2">protein-serine/threonine phosphatase</fullName>
        <ecNumber evidence="2">3.1.3.16</ecNumber>
    </recommendedName>
</protein>
<feature type="domain" description="FCP1 homology" evidence="7">
    <location>
        <begin position="72"/>
        <end position="251"/>
    </location>
</feature>
<dbReference type="Gene3D" id="3.40.50.1000">
    <property type="entry name" value="HAD superfamily/HAD-like"/>
    <property type="match status" value="1"/>
</dbReference>
<dbReference type="Pfam" id="PF03031">
    <property type="entry name" value="NIF"/>
    <property type="match status" value="1"/>
</dbReference>
<keyword evidence="8" id="KW-1185">Reference proteome</keyword>
<evidence type="ECO:0000259" key="7">
    <source>
        <dbReference type="PROSITE" id="PS50969"/>
    </source>
</evidence>
<dbReference type="Proteomes" id="UP000813463">
    <property type="component" value="Chromosome 4"/>
</dbReference>
<dbReference type="RefSeq" id="XP_021848315.2">
    <property type="nucleotide sequence ID" value="XM_021992623.2"/>
</dbReference>
<evidence type="ECO:0000256" key="1">
    <source>
        <dbReference type="ARBA" id="ARBA00004123"/>
    </source>
</evidence>
<keyword evidence="4" id="KW-0539">Nucleus</keyword>
<evidence type="ECO:0000256" key="4">
    <source>
        <dbReference type="ARBA" id="ARBA00023242"/>
    </source>
</evidence>
<gene>
    <name evidence="9" type="primary">LOC110787990</name>
</gene>
<dbReference type="PROSITE" id="PS50969">
    <property type="entry name" value="FCP1"/>
    <property type="match status" value="1"/>
</dbReference>
<evidence type="ECO:0000313" key="8">
    <source>
        <dbReference type="Proteomes" id="UP000813463"/>
    </source>
</evidence>
<dbReference type="SMART" id="SM00577">
    <property type="entry name" value="CPDc"/>
    <property type="match status" value="1"/>
</dbReference>
<dbReference type="AlphaFoldDB" id="A0A9R0IGQ1"/>
<evidence type="ECO:0000256" key="5">
    <source>
        <dbReference type="ARBA" id="ARBA00047761"/>
    </source>
</evidence>
<dbReference type="GO" id="GO:0005634">
    <property type="term" value="C:nucleus"/>
    <property type="evidence" value="ECO:0007669"/>
    <property type="project" value="UniProtKB-SubCell"/>
</dbReference>
<evidence type="ECO:0000256" key="3">
    <source>
        <dbReference type="ARBA" id="ARBA00022801"/>
    </source>
</evidence>
<dbReference type="EC" id="3.1.3.16" evidence="2"/>
<dbReference type="InterPro" id="IPR039189">
    <property type="entry name" value="Fcp1"/>
</dbReference>
<dbReference type="PANTHER" id="PTHR23081">
    <property type="entry name" value="RNA POLYMERASE II CTD PHOSPHATASE"/>
    <property type="match status" value="1"/>
</dbReference>
<dbReference type="GO" id="GO:0008420">
    <property type="term" value="F:RNA polymerase II CTD heptapeptide repeat phosphatase activity"/>
    <property type="evidence" value="ECO:0000318"/>
    <property type="project" value="GO_Central"/>
</dbReference>
<dbReference type="GeneID" id="110787990"/>
<evidence type="ECO:0000313" key="9">
    <source>
        <dbReference type="RefSeq" id="XP_021848315.2"/>
    </source>
</evidence>